<organism evidence="1 2">
    <name type="scientific">Syncephalastrum racemosum</name>
    <name type="common">Filamentous fungus</name>
    <dbReference type="NCBI Taxonomy" id="13706"/>
    <lineage>
        <taxon>Eukaryota</taxon>
        <taxon>Fungi</taxon>
        <taxon>Fungi incertae sedis</taxon>
        <taxon>Mucoromycota</taxon>
        <taxon>Mucoromycotina</taxon>
        <taxon>Mucoromycetes</taxon>
        <taxon>Mucorales</taxon>
        <taxon>Syncephalastraceae</taxon>
        <taxon>Syncephalastrum</taxon>
    </lineage>
</organism>
<dbReference type="SUPFAM" id="SSF53474">
    <property type="entry name" value="alpha/beta-Hydrolases"/>
    <property type="match status" value="1"/>
</dbReference>
<dbReference type="Proteomes" id="UP000242180">
    <property type="component" value="Unassembled WGS sequence"/>
</dbReference>
<reference evidence="1 2" key="1">
    <citation type="submission" date="2016-07" db="EMBL/GenBank/DDBJ databases">
        <title>Pervasive Adenine N6-methylation of Active Genes in Fungi.</title>
        <authorList>
            <consortium name="DOE Joint Genome Institute"/>
            <person name="Mondo S.J."/>
            <person name="Dannebaum R.O."/>
            <person name="Kuo R.C."/>
            <person name="Labutti K."/>
            <person name="Haridas S."/>
            <person name="Kuo A."/>
            <person name="Salamov A."/>
            <person name="Ahrendt S.R."/>
            <person name="Lipzen A."/>
            <person name="Sullivan W."/>
            <person name="Andreopoulos W.B."/>
            <person name="Clum A."/>
            <person name="Lindquist E."/>
            <person name="Daum C."/>
            <person name="Ramamoorthy G.K."/>
            <person name="Gryganskyi A."/>
            <person name="Culley D."/>
            <person name="Magnuson J.K."/>
            <person name="James T.Y."/>
            <person name="O'Malley M.A."/>
            <person name="Stajich J.E."/>
            <person name="Spatafora J.W."/>
            <person name="Visel A."/>
            <person name="Grigoriev I.V."/>
        </authorList>
    </citation>
    <scope>NUCLEOTIDE SEQUENCE [LARGE SCALE GENOMIC DNA]</scope>
    <source>
        <strain evidence="1 2">NRRL 2496</strain>
    </source>
</reference>
<dbReference type="OMA" id="HANPTHA"/>
<dbReference type="EMBL" id="MCGN01000002">
    <property type="protein sequence ID" value="ORZ00993.1"/>
    <property type="molecule type" value="Genomic_DNA"/>
</dbReference>
<dbReference type="STRING" id="13706.A0A1X2HNL2"/>
<gene>
    <name evidence="1" type="ORF">BCR43DRAFT_434969</name>
</gene>
<keyword evidence="2" id="KW-1185">Reference proteome</keyword>
<evidence type="ECO:0000313" key="2">
    <source>
        <dbReference type="Proteomes" id="UP000242180"/>
    </source>
</evidence>
<accession>A0A1X2HNL2</accession>
<evidence type="ECO:0000313" key="1">
    <source>
        <dbReference type="EMBL" id="ORZ00993.1"/>
    </source>
</evidence>
<protein>
    <recommendedName>
        <fullName evidence="3">Alpha/Beta hydrolase protein</fullName>
    </recommendedName>
</protein>
<dbReference type="OrthoDB" id="2152248at2759"/>
<dbReference type="AlphaFoldDB" id="A0A1X2HNL2"/>
<comment type="caution">
    <text evidence="1">The sequence shown here is derived from an EMBL/GenBank/DDBJ whole genome shotgun (WGS) entry which is preliminary data.</text>
</comment>
<dbReference type="Gene3D" id="3.40.50.1820">
    <property type="entry name" value="alpha/beta hydrolase"/>
    <property type="match status" value="1"/>
</dbReference>
<evidence type="ECO:0008006" key="3">
    <source>
        <dbReference type="Google" id="ProtNLM"/>
    </source>
</evidence>
<dbReference type="InterPro" id="IPR029058">
    <property type="entry name" value="AB_hydrolase_fold"/>
</dbReference>
<name>A0A1X2HNL2_SYNRA</name>
<proteinExistence type="predicted"/>
<sequence length="202" mass="22225">MVSSRQIPVAGLELTVYGLDEYVPQTPVAVMFALHGRLEKKASIQHVAEAMCSLNDKKSSGKRHLIVVAFDQPNHGTRQLHRLSNFAWKEGRHANPTHAQDMWSFFYSSAQTISLLIDIFESYLFGPLPRSIVQAWGVIGFSMGGHATYMAAAMGKLSLNEKEETRILTVVTRSSYLGGDSCGGHCQLPRPDEATCCEPGSQ</sequence>
<dbReference type="InParanoid" id="A0A1X2HNL2"/>